<dbReference type="SUPFAM" id="SSF52096">
    <property type="entry name" value="ClpP/crotonase"/>
    <property type="match status" value="1"/>
</dbReference>
<organism evidence="13 14">
    <name type="scientific">Ahrensia marina</name>
    <dbReference type="NCBI Taxonomy" id="1514904"/>
    <lineage>
        <taxon>Bacteria</taxon>
        <taxon>Pseudomonadati</taxon>
        <taxon>Pseudomonadota</taxon>
        <taxon>Alphaproteobacteria</taxon>
        <taxon>Hyphomicrobiales</taxon>
        <taxon>Ahrensiaceae</taxon>
        <taxon>Ahrensia</taxon>
    </lineage>
</organism>
<comment type="similarity">
    <text evidence="2">In the central section; belongs to the 3-hydroxyacyl-CoA dehydrogenase family.</text>
</comment>
<dbReference type="FunFam" id="3.40.50.720:FF:000009">
    <property type="entry name" value="Fatty oxidation complex, alpha subunit"/>
    <property type="match status" value="1"/>
</dbReference>
<keyword evidence="8" id="KW-0456">Lyase</keyword>
<evidence type="ECO:0000256" key="10">
    <source>
        <dbReference type="ARBA" id="ARBA00049556"/>
    </source>
</evidence>
<dbReference type="InterPro" id="IPR006108">
    <property type="entry name" value="3HC_DH_C"/>
</dbReference>
<dbReference type="SUPFAM" id="SSF48179">
    <property type="entry name" value="6-phosphogluconate dehydrogenase C-terminal domain-like"/>
    <property type="match status" value="2"/>
</dbReference>
<dbReference type="STRING" id="1514904.SU32_01595"/>
<dbReference type="EMBL" id="JXMU01000002">
    <property type="protein sequence ID" value="KPB02477.1"/>
    <property type="molecule type" value="Genomic_DNA"/>
</dbReference>
<dbReference type="PANTHER" id="PTHR43612">
    <property type="entry name" value="TRIFUNCTIONAL ENZYME SUBUNIT ALPHA"/>
    <property type="match status" value="1"/>
</dbReference>
<feature type="domain" description="3-hydroxyacyl-CoA dehydrogenase C-terminal" evidence="11">
    <location>
        <begin position="511"/>
        <end position="608"/>
    </location>
</feature>
<name>A0A0M9GP36_9HYPH</name>
<protein>
    <submittedName>
        <fullName evidence="13">3-hydroxyacyl-CoA dehydrogenase</fullName>
    </submittedName>
</protein>
<dbReference type="Proteomes" id="UP000038011">
    <property type="component" value="Unassembled WGS sequence"/>
</dbReference>
<dbReference type="Pfam" id="PF02737">
    <property type="entry name" value="3HCDH_N"/>
    <property type="match status" value="1"/>
</dbReference>
<dbReference type="Gene3D" id="1.10.1040.50">
    <property type="match status" value="1"/>
</dbReference>
<dbReference type="RefSeq" id="WP_053997583.1">
    <property type="nucleotide sequence ID" value="NZ_JXMU01000002.1"/>
</dbReference>
<dbReference type="InterPro" id="IPR006176">
    <property type="entry name" value="3-OHacyl-CoA_DH_NAD-bd"/>
</dbReference>
<dbReference type="InterPro" id="IPR008927">
    <property type="entry name" value="6-PGluconate_DH-like_C_sf"/>
</dbReference>
<evidence type="ECO:0000259" key="11">
    <source>
        <dbReference type="Pfam" id="PF00725"/>
    </source>
</evidence>
<dbReference type="UniPathway" id="UPA00659"/>
<evidence type="ECO:0000313" key="14">
    <source>
        <dbReference type="Proteomes" id="UP000038011"/>
    </source>
</evidence>
<dbReference type="GO" id="GO:0070403">
    <property type="term" value="F:NAD+ binding"/>
    <property type="evidence" value="ECO:0007669"/>
    <property type="project" value="InterPro"/>
</dbReference>
<dbReference type="CDD" id="cd06558">
    <property type="entry name" value="crotonase-like"/>
    <property type="match status" value="1"/>
</dbReference>
<dbReference type="GO" id="GO:0004300">
    <property type="term" value="F:enoyl-CoA hydratase activity"/>
    <property type="evidence" value="ECO:0007669"/>
    <property type="project" value="TreeGrafter"/>
</dbReference>
<dbReference type="InterPro" id="IPR029045">
    <property type="entry name" value="ClpP/crotonase-like_dom_sf"/>
</dbReference>
<dbReference type="InterPro" id="IPR001753">
    <property type="entry name" value="Enoyl-CoA_hydra/iso"/>
</dbReference>
<evidence type="ECO:0000256" key="5">
    <source>
        <dbReference type="ARBA" id="ARBA00023002"/>
    </source>
</evidence>
<dbReference type="Pfam" id="PF00378">
    <property type="entry name" value="ECH_1"/>
    <property type="match status" value="1"/>
</dbReference>
<gene>
    <name evidence="13" type="ORF">SU32_01595</name>
</gene>
<dbReference type="OrthoDB" id="9771883at2"/>
<sequence>MTYKNFTVETDADSIALVTWNMPDKSLNVFTEEVMIELDKIVDQVTGDDGIRGAVFTSGKDGSFSGGADITLLKQMFDTIQEAKASGDKEAGTQKLFDRAGAMSQIFRKLETCGKPWVSAINGVCMGGALELSLACHGRVAADSPKVKLALPEVKIGIFPGAGGTQRVPRLVNAQDALQMMTTGQNLKPSRAKAMGLLHQVVPAEELISAAKQMIIDGLKPVQPWDEKGFKLPGGKVYTPAGAQLWPAASAILRRETNMNYPGAQAILKCVYEGLLVPFDLALKIEQRYFTQILQTTEAGMMIRSLFVSMQELNKGARRPNDVPETKFKKIGILGAGFMGAGIAYVTAKAGIPVVLLDRNTEAAEKGKAHSEDLMTKAMQKGRATQEQKDQLLSLITPTADYADFDGCDLVVEAVFEDSSVKKAATESAEEVIKSTAIFASNTSTIPITDLAKNSKRAKNFIGIHFFSPVDKMMLVEIIMGKKTGDKALAVAVDFVRAIKKTPIVVNDTRGFYVNRCVLKYMSEAYNMLAEGVPPAMIENAAKMAGMPIGPLALNDETAIDLSQKILNQTVKDLGENAVDPRHIELVNTMVDTHGRHGRKNGKGFYDYPEKPAKKHLWPELKTLYPQQNADDIDFEELKQRFLVVIALEAARVMGEGIVTDPREADVGSILAFGFAPYTGGTLSYIDGMGVDNFVAASKKLQKKYGAQFKVPKLLNDMAKNGETFYSRFDPYADKSDQAA</sequence>
<comment type="caution">
    <text evidence="13">The sequence shown here is derived from an EMBL/GenBank/DDBJ whole genome shotgun (WGS) entry which is preliminary data.</text>
</comment>
<keyword evidence="4" id="KW-0442">Lipid degradation</keyword>
<feature type="domain" description="3-hydroxyacyl-CoA dehydrogenase NAD binding" evidence="12">
    <location>
        <begin position="330"/>
        <end position="509"/>
    </location>
</feature>
<evidence type="ECO:0000256" key="9">
    <source>
        <dbReference type="ARBA" id="ARBA00023268"/>
    </source>
</evidence>
<evidence type="ECO:0000256" key="6">
    <source>
        <dbReference type="ARBA" id="ARBA00023027"/>
    </source>
</evidence>
<keyword evidence="14" id="KW-1185">Reference proteome</keyword>
<dbReference type="PATRIC" id="fig|1514904.3.peg.1516"/>
<dbReference type="Pfam" id="PF00725">
    <property type="entry name" value="3HCDH"/>
    <property type="match status" value="1"/>
</dbReference>
<keyword evidence="3" id="KW-0276">Fatty acid metabolism</keyword>
<keyword evidence="6" id="KW-0520">NAD</keyword>
<evidence type="ECO:0000313" key="13">
    <source>
        <dbReference type="EMBL" id="KPB02477.1"/>
    </source>
</evidence>
<dbReference type="AlphaFoldDB" id="A0A0M9GP36"/>
<dbReference type="InterPro" id="IPR036291">
    <property type="entry name" value="NAD(P)-bd_dom_sf"/>
</dbReference>
<dbReference type="SUPFAM" id="SSF51735">
    <property type="entry name" value="NAD(P)-binding Rossmann-fold domains"/>
    <property type="match status" value="1"/>
</dbReference>
<dbReference type="PANTHER" id="PTHR43612:SF3">
    <property type="entry name" value="TRIFUNCTIONAL ENZYME SUBUNIT ALPHA, MITOCHONDRIAL"/>
    <property type="match status" value="1"/>
</dbReference>
<keyword evidence="7" id="KW-0443">Lipid metabolism</keyword>
<evidence type="ECO:0000256" key="2">
    <source>
        <dbReference type="ARBA" id="ARBA00007005"/>
    </source>
</evidence>
<dbReference type="GO" id="GO:0016509">
    <property type="term" value="F:long-chain (3S)-3-hydroxyacyl-CoA dehydrogenase (NAD+) activity"/>
    <property type="evidence" value="ECO:0007669"/>
    <property type="project" value="TreeGrafter"/>
</dbReference>
<reference evidence="13 14" key="1">
    <citation type="submission" date="2015-01" db="EMBL/GenBank/DDBJ databases">
        <title>Ahrensia donghaiensis sp. nov., a novel dimethylsulphoniopropionate-cleavage bacterium isolated from seawater and emended descriptions of the genus Ahrensia and Ahrensia kielensis.</title>
        <authorList>
            <person name="Liu J."/>
        </authorList>
    </citation>
    <scope>NUCLEOTIDE SEQUENCE [LARGE SCALE GENOMIC DNA]</scope>
    <source>
        <strain evidence="13 14">LZD062</strain>
    </source>
</reference>
<dbReference type="GO" id="GO:0006635">
    <property type="term" value="P:fatty acid beta-oxidation"/>
    <property type="evidence" value="ECO:0007669"/>
    <property type="project" value="UniProtKB-UniPathway"/>
</dbReference>
<evidence type="ECO:0000256" key="3">
    <source>
        <dbReference type="ARBA" id="ARBA00022832"/>
    </source>
</evidence>
<evidence type="ECO:0000256" key="4">
    <source>
        <dbReference type="ARBA" id="ARBA00022963"/>
    </source>
</evidence>
<accession>A0A0M9GP36</accession>
<proteinExistence type="inferred from homology"/>
<evidence type="ECO:0000256" key="1">
    <source>
        <dbReference type="ARBA" id="ARBA00005005"/>
    </source>
</evidence>
<comment type="pathway">
    <text evidence="1">Lipid metabolism; fatty acid beta-oxidation.</text>
</comment>
<dbReference type="InterPro" id="IPR050136">
    <property type="entry name" value="FA_oxidation_alpha_subunit"/>
</dbReference>
<dbReference type="Gene3D" id="3.40.50.720">
    <property type="entry name" value="NAD(P)-binding Rossmann-like Domain"/>
    <property type="match status" value="1"/>
</dbReference>
<keyword evidence="9" id="KW-0511">Multifunctional enzyme</keyword>
<keyword evidence="5" id="KW-0560">Oxidoreductase</keyword>
<evidence type="ECO:0000256" key="7">
    <source>
        <dbReference type="ARBA" id="ARBA00023098"/>
    </source>
</evidence>
<evidence type="ECO:0000256" key="8">
    <source>
        <dbReference type="ARBA" id="ARBA00023239"/>
    </source>
</evidence>
<evidence type="ECO:0000259" key="12">
    <source>
        <dbReference type="Pfam" id="PF02737"/>
    </source>
</evidence>
<dbReference type="Gene3D" id="3.90.226.10">
    <property type="entry name" value="2-enoyl-CoA Hydratase, Chain A, domain 1"/>
    <property type="match status" value="1"/>
</dbReference>
<comment type="catalytic activity">
    <reaction evidence="10">
        <text>a (3S)-3-hydroxyacyl-CoA + NAD(+) = a 3-oxoacyl-CoA + NADH + H(+)</text>
        <dbReference type="Rhea" id="RHEA:22432"/>
        <dbReference type="ChEBI" id="CHEBI:15378"/>
        <dbReference type="ChEBI" id="CHEBI:57318"/>
        <dbReference type="ChEBI" id="CHEBI:57540"/>
        <dbReference type="ChEBI" id="CHEBI:57945"/>
        <dbReference type="ChEBI" id="CHEBI:90726"/>
        <dbReference type="EC" id="1.1.1.35"/>
    </reaction>
</comment>